<dbReference type="PANTHER" id="PTHR18901">
    <property type="entry name" value="2-DEOXYGLUCOSE-6-PHOSPHATE PHOSPHATASE 2"/>
    <property type="match status" value="1"/>
</dbReference>
<dbReference type="Pfam" id="PF13419">
    <property type="entry name" value="HAD_2"/>
    <property type="match status" value="1"/>
</dbReference>
<dbReference type="Proteomes" id="UP000774750">
    <property type="component" value="Unassembled WGS sequence"/>
</dbReference>
<evidence type="ECO:0000313" key="2">
    <source>
        <dbReference type="Proteomes" id="UP000774750"/>
    </source>
</evidence>
<reference evidence="1" key="1">
    <citation type="submission" date="2020-08" db="EMBL/GenBank/DDBJ databases">
        <authorList>
            <person name="Cejkova D."/>
            <person name="Kubasova T."/>
            <person name="Jahodarova E."/>
            <person name="Rychlik I."/>
        </authorList>
    </citation>
    <scope>NUCLEOTIDE SEQUENCE</scope>
    <source>
        <strain evidence="1">An559</strain>
    </source>
</reference>
<dbReference type="PRINTS" id="PR00413">
    <property type="entry name" value="HADHALOGNASE"/>
</dbReference>
<dbReference type="InterPro" id="IPR006439">
    <property type="entry name" value="HAD-SF_hydro_IA"/>
</dbReference>
<dbReference type="SFLD" id="SFLDS00003">
    <property type="entry name" value="Haloacid_Dehalogenase"/>
    <property type="match status" value="1"/>
</dbReference>
<dbReference type="InterPro" id="IPR041492">
    <property type="entry name" value="HAD_2"/>
</dbReference>
<dbReference type="InterPro" id="IPR036412">
    <property type="entry name" value="HAD-like_sf"/>
</dbReference>
<evidence type="ECO:0000313" key="1">
    <source>
        <dbReference type="EMBL" id="MBM6921940.1"/>
    </source>
</evidence>
<reference evidence="1" key="2">
    <citation type="journal article" date="2021" name="Sci. Rep.">
        <title>The distribution of antibiotic resistance genes in chicken gut microbiota commensals.</title>
        <authorList>
            <person name="Juricova H."/>
            <person name="Matiasovicova J."/>
            <person name="Kubasova T."/>
            <person name="Cejkova D."/>
            <person name="Rychlik I."/>
        </authorList>
    </citation>
    <scope>NUCLEOTIDE SEQUENCE</scope>
    <source>
        <strain evidence="1">An559</strain>
    </source>
</reference>
<proteinExistence type="predicted"/>
<protein>
    <submittedName>
        <fullName evidence="1">HAD family phosphatase</fullName>
    </submittedName>
</protein>
<name>A0A939BF16_9FIRM</name>
<dbReference type="GO" id="GO:0016791">
    <property type="term" value="F:phosphatase activity"/>
    <property type="evidence" value="ECO:0007669"/>
    <property type="project" value="TreeGrafter"/>
</dbReference>
<dbReference type="RefSeq" id="WP_204448315.1">
    <property type="nucleotide sequence ID" value="NZ_JACJKY010000034.1"/>
</dbReference>
<gene>
    <name evidence="1" type="ORF">H6A12_12405</name>
</gene>
<organism evidence="1 2">
    <name type="scientific">Merdimmobilis hominis</name>
    <dbReference type="NCBI Taxonomy" id="2897707"/>
    <lineage>
        <taxon>Bacteria</taxon>
        <taxon>Bacillati</taxon>
        <taxon>Bacillota</taxon>
        <taxon>Clostridia</taxon>
        <taxon>Eubacteriales</taxon>
        <taxon>Oscillospiraceae</taxon>
        <taxon>Merdimmobilis</taxon>
    </lineage>
</organism>
<dbReference type="Gene3D" id="1.10.150.240">
    <property type="entry name" value="Putative phosphatase, domain 2"/>
    <property type="match status" value="1"/>
</dbReference>
<dbReference type="Gene3D" id="3.40.50.1000">
    <property type="entry name" value="HAD superfamily/HAD-like"/>
    <property type="match status" value="1"/>
</dbReference>
<dbReference type="AlphaFoldDB" id="A0A939BF16"/>
<accession>A0A939BF16</accession>
<dbReference type="SUPFAM" id="SSF56784">
    <property type="entry name" value="HAD-like"/>
    <property type="match status" value="1"/>
</dbReference>
<dbReference type="PANTHER" id="PTHR18901:SF38">
    <property type="entry name" value="PSEUDOURIDINE-5'-PHOSPHATASE"/>
    <property type="match status" value="1"/>
</dbReference>
<dbReference type="NCBIfam" id="TIGR01509">
    <property type="entry name" value="HAD-SF-IA-v3"/>
    <property type="match status" value="1"/>
</dbReference>
<dbReference type="InterPro" id="IPR023198">
    <property type="entry name" value="PGP-like_dom2"/>
</dbReference>
<dbReference type="SFLD" id="SFLDG01129">
    <property type="entry name" value="C1.5:_HAD__Beta-PGM__Phosphata"/>
    <property type="match status" value="1"/>
</dbReference>
<dbReference type="EMBL" id="JACJKY010000034">
    <property type="protein sequence ID" value="MBM6921940.1"/>
    <property type="molecule type" value="Genomic_DNA"/>
</dbReference>
<dbReference type="InterPro" id="IPR023214">
    <property type="entry name" value="HAD_sf"/>
</dbReference>
<sequence length="225" mass="25490">MANGMIKIDGIDREITGAIFDLDGTLIDSMQVWVDVDRAFMRERGLPYDEEYFDALKHITLEDAADYTIKRYHLSDDPQTLIDWWMDAATRAYHEQVMLKPYVYEWLSYLHENGVKIGLATACETPLFLPALKRLGIFSFFDAYTTLSEVTRSKRFPDIFLLSAKRLAVNPQNCVVFDDVIDGLLGAKDAGMAVVGVYDETSASLRAEIEASTNCYIMNFGELLP</sequence>
<keyword evidence="2" id="KW-1185">Reference proteome</keyword>
<comment type="caution">
    <text evidence="1">The sequence shown here is derived from an EMBL/GenBank/DDBJ whole genome shotgun (WGS) entry which is preliminary data.</text>
</comment>